<dbReference type="EMBL" id="LHQQ01000366">
    <property type="protein sequence ID" value="KOS36988.1"/>
    <property type="molecule type" value="Genomic_DNA"/>
</dbReference>
<dbReference type="OrthoDB" id="5401170at2759"/>
<name>A0A0M8NR23_9EURO</name>
<dbReference type="Proteomes" id="UP000037696">
    <property type="component" value="Unassembled WGS sequence"/>
</dbReference>
<evidence type="ECO:0000313" key="2">
    <source>
        <dbReference type="Proteomes" id="UP000037696"/>
    </source>
</evidence>
<organism evidence="1 2">
    <name type="scientific">Penicillium nordicum</name>
    <dbReference type="NCBI Taxonomy" id="229535"/>
    <lineage>
        <taxon>Eukaryota</taxon>
        <taxon>Fungi</taxon>
        <taxon>Dikarya</taxon>
        <taxon>Ascomycota</taxon>
        <taxon>Pezizomycotina</taxon>
        <taxon>Eurotiomycetes</taxon>
        <taxon>Eurotiomycetidae</taxon>
        <taxon>Eurotiales</taxon>
        <taxon>Aspergillaceae</taxon>
        <taxon>Penicillium</taxon>
    </lineage>
</organism>
<protein>
    <submittedName>
        <fullName evidence="1">Uncharacterized protein</fullName>
    </submittedName>
</protein>
<accession>A0A0M8NR23</accession>
<evidence type="ECO:0000313" key="1">
    <source>
        <dbReference type="EMBL" id="KOS36988.1"/>
    </source>
</evidence>
<dbReference type="AlphaFoldDB" id="A0A0M8NR23"/>
<comment type="caution">
    <text evidence="1">The sequence shown here is derived from an EMBL/GenBank/DDBJ whole genome shotgun (WGS) entry which is preliminary data.</text>
</comment>
<reference evidence="1 2" key="1">
    <citation type="submission" date="2015-08" db="EMBL/GenBank/DDBJ databases">
        <title>Genome sequencing of Penicillium nordicum.</title>
        <authorList>
            <person name="Nguyen H.D."/>
            <person name="Seifert K.A."/>
        </authorList>
    </citation>
    <scope>NUCLEOTIDE SEQUENCE [LARGE SCALE GENOMIC DNA]</scope>
    <source>
        <strain evidence="1 2">DAOMC 185683</strain>
    </source>
</reference>
<keyword evidence="2" id="KW-1185">Reference proteome</keyword>
<proteinExistence type="predicted"/>
<gene>
    <name evidence="1" type="ORF">ACN38_g12229</name>
</gene>
<sequence length="243" mass="27607">MSSPSPEILTYLEGTTITLTPSPNSPLDIGRTRWEIVRKIHERVRFVTQEDVTSGIGPAYVAGKFLCRHTTRTDSNELSFLRIHKQIPIAGTEFQKAPIRAAQAVDSYEPTELTALKSLQEKGCDVTPRLLGYQFDQQDRDDPVPGGFMIYVMWAKVPGESLDWGVFWSSSFSQRQDIRAKFREVYLHLSGLSLARPASTAEGTQWSDRVYVAYGLVQPPTILDRYFPITSVDLQYDDKGWRW</sequence>